<dbReference type="GO" id="GO:0005886">
    <property type="term" value="C:plasma membrane"/>
    <property type="evidence" value="ECO:0007669"/>
    <property type="project" value="TreeGrafter"/>
</dbReference>
<dbReference type="OrthoDB" id="6510177at2759"/>
<dbReference type="GO" id="GO:0015485">
    <property type="term" value="F:cholesterol binding"/>
    <property type="evidence" value="ECO:0007669"/>
    <property type="project" value="TreeGrafter"/>
</dbReference>
<dbReference type="PANTHER" id="PTHR45727">
    <property type="entry name" value="NPC INTRACELLULAR CHOLESTEROL TRANSPORTER 1"/>
    <property type="match status" value="1"/>
</dbReference>
<evidence type="ECO:0000313" key="1">
    <source>
        <dbReference type="EMBL" id="NWR81896.1"/>
    </source>
</evidence>
<feature type="non-terminal residue" evidence="1">
    <location>
        <position position="1"/>
    </location>
</feature>
<dbReference type="GO" id="GO:0030299">
    <property type="term" value="P:intestinal cholesterol absorption"/>
    <property type="evidence" value="ECO:0007669"/>
    <property type="project" value="TreeGrafter"/>
</dbReference>
<proteinExistence type="predicted"/>
<dbReference type="PANTHER" id="PTHR45727:SF3">
    <property type="entry name" value="NPC1-LIKE INTRACELLULAR CHOLESTEROL TRANSPORTER 1"/>
    <property type="match status" value="1"/>
</dbReference>
<accession>A0A7K5ADR6</accession>
<comment type="caution">
    <text evidence="1">The sequence shown here is derived from an EMBL/GenBank/DDBJ whole genome shotgun (WGS) entry which is preliminary data.</text>
</comment>
<dbReference type="EMBL" id="VYZI01002231">
    <property type="protein sequence ID" value="NWR81896.1"/>
    <property type="molecule type" value="Genomic_DNA"/>
</dbReference>
<reference evidence="1 2" key="1">
    <citation type="submission" date="2019-09" db="EMBL/GenBank/DDBJ databases">
        <title>Bird 10,000 Genomes (B10K) Project - Family phase.</title>
        <authorList>
            <person name="Zhang G."/>
        </authorList>
    </citation>
    <scope>NUCLEOTIDE SEQUENCE [LARGE SCALE GENOMIC DNA]</scope>
    <source>
        <strain evidence="1">B10K-DU-017-25</strain>
        <tissue evidence="1">Mixed tissue sample</tissue>
    </source>
</reference>
<dbReference type="GO" id="GO:0042632">
    <property type="term" value="P:cholesterol homeostasis"/>
    <property type="evidence" value="ECO:0007669"/>
    <property type="project" value="TreeGrafter"/>
</dbReference>
<dbReference type="AlphaFoldDB" id="A0A7K5ADR6"/>
<dbReference type="Proteomes" id="UP000517892">
    <property type="component" value="Unassembled WGS sequence"/>
</dbReference>
<sequence length="54" mass="5666">PQDSYMLQYFAALNQYLAVGVPTYFVTTGGYDFSSTAGTNGICSSAGCDPNSLT</sequence>
<dbReference type="GO" id="GO:0015918">
    <property type="term" value="P:sterol transport"/>
    <property type="evidence" value="ECO:0007669"/>
    <property type="project" value="TreeGrafter"/>
</dbReference>
<protein>
    <submittedName>
        <fullName evidence="1">NPCL1 protein</fullName>
    </submittedName>
</protein>
<evidence type="ECO:0000313" key="2">
    <source>
        <dbReference type="Proteomes" id="UP000517892"/>
    </source>
</evidence>
<gene>
    <name evidence="1" type="primary">Npc1l1_0</name>
    <name evidence="1" type="ORF">CENUNI_R14913</name>
</gene>
<keyword evidence="2" id="KW-1185">Reference proteome</keyword>
<organism evidence="1 2">
    <name type="scientific">Centropus unirufus</name>
    <dbReference type="NCBI Taxonomy" id="1118519"/>
    <lineage>
        <taxon>Eukaryota</taxon>
        <taxon>Metazoa</taxon>
        <taxon>Chordata</taxon>
        <taxon>Craniata</taxon>
        <taxon>Vertebrata</taxon>
        <taxon>Euteleostomi</taxon>
        <taxon>Archelosauria</taxon>
        <taxon>Archosauria</taxon>
        <taxon>Dinosauria</taxon>
        <taxon>Saurischia</taxon>
        <taxon>Theropoda</taxon>
        <taxon>Coelurosauria</taxon>
        <taxon>Aves</taxon>
        <taxon>Neognathae</taxon>
        <taxon>Neoaves</taxon>
        <taxon>Otidimorphae</taxon>
        <taxon>Cuculiformes</taxon>
        <taxon>Centropidae</taxon>
        <taxon>Centropus</taxon>
    </lineage>
</organism>
<feature type="non-terminal residue" evidence="1">
    <location>
        <position position="54"/>
    </location>
</feature>
<name>A0A7K5ADR6_9AVES</name>